<dbReference type="PANTHER" id="PTHR34582">
    <property type="entry name" value="UPF0702 TRANSMEMBRANE PROTEIN YCAP"/>
    <property type="match status" value="1"/>
</dbReference>
<dbReference type="Pfam" id="PF04239">
    <property type="entry name" value="DUF421"/>
    <property type="match status" value="1"/>
</dbReference>
<keyword evidence="4 7" id="KW-0812">Transmembrane</keyword>
<comment type="subcellular location">
    <subcellularLocation>
        <location evidence="1">Cell membrane</location>
        <topology evidence="1">Multi-pass membrane protein</topology>
    </subcellularLocation>
</comment>
<name>A0A5C4QSU7_9ACTN</name>
<dbReference type="InterPro" id="IPR048454">
    <property type="entry name" value="YetF_N"/>
</dbReference>
<dbReference type="PANTHER" id="PTHR34582:SF6">
    <property type="entry name" value="UPF0702 TRANSMEMBRANE PROTEIN YCAP"/>
    <property type="match status" value="1"/>
</dbReference>
<evidence type="ECO:0000313" key="11">
    <source>
        <dbReference type="Proteomes" id="UP000306145"/>
    </source>
</evidence>
<dbReference type="RefSeq" id="WP_139584887.1">
    <property type="nucleotide sequence ID" value="NZ_VDFY01000154.1"/>
</dbReference>
<evidence type="ECO:0000256" key="5">
    <source>
        <dbReference type="ARBA" id="ARBA00022989"/>
    </source>
</evidence>
<evidence type="ECO:0000256" key="1">
    <source>
        <dbReference type="ARBA" id="ARBA00004651"/>
    </source>
</evidence>
<evidence type="ECO:0000256" key="2">
    <source>
        <dbReference type="ARBA" id="ARBA00006448"/>
    </source>
</evidence>
<comment type="caution">
    <text evidence="10">The sequence shown here is derived from an EMBL/GenBank/DDBJ whole genome shotgun (WGS) entry which is preliminary data.</text>
</comment>
<feature type="transmembrane region" description="Helical" evidence="7">
    <location>
        <begin position="12"/>
        <end position="29"/>
    </location>
</feature>
<feature type="transmembrane region" description="Helical" evidence="7">
    <location>
        <begin position="41"/>
        <end position="62"/>
    </location>
</feature>
<evidence type="ECO:0000313" key="10">
    <source>
        <dbReference type="EMBL" id="TNH28628.1"/>
    </source>
</evidence>
<keyword evidence="3" id="KW-1003">Cell membrane</keyword>
<dbReference type="OrthoDB" id="9793799at2"/>
<accession>A0A5C4QSU7</accession>
<evidence type="ECO:0000256" key="4">
    <source>
        <dbReference type="ARBA" id="ARBA00022692"/>
    </source>
</evidence>
<reference evidence="10 11" key="1">
    <citation type="submission" date="2019-06" db="EMBL/GenBank/DDBJ databases">
        <title>Micromonospora ordensis sp. nov., isolated from deep marine sediment.</title>
        <authorList>
            <person name="Veyisoglu A."/>
            <person name="Carro L."/>
            <person name="Klenk H.-P."/>
            <person name="Sahin N."/>
        </authorList>
    </citation>
    <scope>NUCLEOTIDE SEQUENCE [LARGE SCALE GENOMIC DNA]</scope>
    <source>
        <strain evidence="10 11">S2509</strain>
    </source>
</reference>
<dbReference type="EMBL" id="VDFY01000154">
    <property type="protein sequence ID" value="TNH28628.1"/>
    <property type="molecule type" value="Genomic_DNA"/>
</dbReference>
<dbReference type="InterPro" id="IPR007353">
    <property type="entry name" value="DUF421"/>
</dbReference>
<sequence>MWLNDPSDLLRLTLIAVLTYPALVALLRVSGKRTLSKLNAFDLVVTVALGSTLATILLSRSVSLVEGLLALALLVALQYGAAFLAVRWPPSQRLLKSTPTLLLRDGVLRHDVLQRVRISDSEIRQAARSQGHGDLTRLAAVILETDGSMSVIGREARGDGSALTDVPGL</sequence>
<evidence type="ECO:0000256" key="7">
    <source>
        <dbReference type="SAM" id="Phobius"/>
    </source>
</evidence>
<feature type="domain" description="YetF C-terminal" evidence="8">
    <location>
        <begin position="92"/>
        <end position="156"/>
    </location>
</feature>
<feature type="domain" description="YetF-like N-terminal transmembrane" evidence="9">
    <location>
        <begin position="20"/>
        <end position="79"/>
    </location>
</feature>
<evidence type="ECO:0000259" key="9">
    <source>
        <dbReference type="Pfam" id="PF20730"/>
    </source>
</evidence>
<evidence type="ECO:0000256" key="3">
    <source>
        <dbReference type="ARBA" id="ARBA00022475"/>
    </source>
</evidence>
<feature type="transmembrane region" description="Helical" evidence="7">
    <location>
        <begin position="68"/>
        <end position="86"/>
    </location>
</feature>
<comment type="similarity">
    <text evidence="2">Belongs to the UPF0702 family.</text>
</comment>
<dbReference type="AlphaFoldDB" id="A0A5C4QSU7"/>
<gene>
    <name evidence="10" type="ORF">FHG89_14385</name>
</gene>
<keyword evidence="5 7" id="KW-1133">Transmembrane helix</keyword>
<dbReference type="Pfam" id="PF20730">
    <property type="entry name" value="YetF_N"/>
    <property type="match status" value="1"/>
</dbReference>
<dbReference type="Proteomes" id="UP000306145">
    <property type="component" value="Unassembled WGS sequence"/>
</dbReference>
<dbReference type="Gene3D" id="3.30.240.20">
    <property type="entry name" value="bsu07140 like domains"/>
    <property type="match status" value="1"/>
</dbReference>
<dbReference type="InterPro" id="IPR023090">
    <property type="entry name" value="UPF0702_alpha/beta_dom_sf"/>
</dbReference>
<organism evidence="10 11">
    <name type="scientific">Micromonospora orduensis</name>
    <dbReference type="NCBI Taxonomy" id="1420891"/>
    <lineage>
        <taxon>Bacteria</taxon>
        <taxon>Bacillati</taxon>
        <taxon>Actinomycetota</taxon>
        <taxon>Actinomycetes</taxon>
        <taxon>Micromonosporales</taxon>
        <taxon>Micromonosporaceae</taxon>
        <taxon>Micromonospora</taxon>
    </lineage>
</organism>
<keyword evidence="6 7" id="KW-0472">Membrane</keyword>
<dbReference type="GO" id="GO:0005886">
    <property type="term" value="C:plasma membrane"/>
    <property type="evidence" value="ECO:0007669"/>
    <property type="project" value="UniProtKB-SubCell"/>
</dbReference>
<evidence type="ECO:0000259" key="8">
    <source>
        <dbReference type="Pfam" id="PF04239"/>
    </source>
</evidence>
<protein>
    <submittedName>
        <fullName evidence="10">DUF421 domain-containing protein</fullName>
    </submittedName>
</protein>
<keyword evidence="11" id="KW-1185">Reference proteome</keyword>
<evidence type="ECO:0000256" key="6">
    <source>
        <dbReference type="ARBA" id="ARBA00023136"/>
    </source>
</evidence>
<proteinExistence type="inferred from homology"/>